<keyword evidence="2 4" id="KW-0732">Signal</keyword>
<feature type="domain" description="P/Homo B" evidence="5">
    <location>
        <begin position="650"/>
        <end position="803"/>
    </location>
</feature>
<dbReference type="Pfam" id="PF18962">
    <property type="entry name" value="Por_Secre_tail"/>
    <property type="match status" value="1"/>
</dbReference>
<accession>A0ABU9NPH1</accession>
<name>A0ABU9NPH1_9FLAO</name>
<dbReference type="SUPFAM" id="SSF55486">
    <property type="entry name" value="Metalloproteases ('zincins'), catalytic domain"/>
    <property type="match status" value="1"/>
</dbReference>
<dbReference type="Gene3D" id="3.40.390.10">
    <property type="entry name" value="Collagenase (Catalytic Domain)"/>
    <property type="match status" value="1"/>
</dbReference>
<evidence type="ECO:0000256" key="4">
    <source>
        <dbReference type="SAM" id="SignalP"/>
    </source>
</evidence>
<organism evidence="6 7">
    <name type="scientific">Flavobacterium polysaccharolyticum</name>
    <dbReference type="NCBI Taxonomy" id="3133148"/>
    <lineage>
        <taxon>Bacteria</taxon>
        <taxon>Pseudomonadati</taxon>
        <taxon>Bacteroidota</taxon>
        <taxon>Flavobacteriia</taxon>
        <taxon>Flavobacteriales</taxon>
        <taxon>Flavobacteriaceae</taxon>
        <taxon>Flavobacterium</taxon>
    </lineage>
</organism>
<dbReference type="InterPro" id="IPR026444">
    <property type="entry name" value="Secre_tail"/>
</dbReference>
<dbReference type="InterPro" id="IPR002884">
    <property type="entry name" value="P_dom"/>
</dbReference>
<feature type="chain" id="PRO_5046395450" evidence="4">
    <location>
        <begin position="20"/>
        <end position="886"/>
    </location>
</feature>
<feature type="signal peptide" evidence="4">
    <location>
        <begin position="1"/>
        <end position="19"/>
    </location>
</feature>
<dbReference type="Pfam" id="PF13583">
    <property type="entry name" value="Reprolysin_4"/>
    <property type="match status" value="1"/>
</dbReference>
<proteinExistence type="predicted"/>
<dbReference type="InterPro" id="IPR024079">
    <property type="entry name" value="MetalloPept_cat_dom_sf"/>
</dbReference>
<keyword evidence="3" id="KW-0378">Hydrolase</keyword>
<gene>
    <name evidence="6" type="ORF">WFZ86_08610</name>
</gene>
<evidence type="ECO:0000313" key="7">
    <source>
        <dbReference type="Proteomes" id="UP001468798"/>
    </source>
</evidence>
<dbReference type="RefSeq" id="WP_342691558.1">
    <property type="nucleotide sequence ID" value="NZ_JBCGDP010000007.1"/>
</dbReference>
<evidence type="ECO:0000256" key="2">
    <source>
        <dbReference type="ARBA" id="ARBA00022729"/>
    </source>
</evidence>
<dbReference type="EMBL" id="JBCGDP010000007">
    <property type="protein sequence ID" value="MEM0576558.1"/>
    <property type="molecule type" value="Genomic_DNA"/>
</dbReference>
<dbReference type="Proteomes" id="UP001468798">
    <property type="component" value="Unassembled WGS sequence"/>
</dbReference>
<dbReference type="Pfam" id="PF01483">
    <property type="entry name" value="P_proprotein"/>
    <property type="match status" value="1"/>
</dbReference>
<keyword evidence="7" id="KW-1185">Reference proteome</keyword>
<evidence type="ECO:0000256" key="1">
    <source>
        <dbReference type="ARBA" id="ARBA00022670"/>
    </source>
</evidence>
<evidence type="ECO:0000313" key="6">
    <source>
        <dbReference type="EMBL" id="MEM0576558.1"/>
    </source>
</evidence>
<dbReference type="NCBIfam" id="TIGR04183">
    <property type="entry name" value="Por_Secre_tail"/>
    <property type="match status" value="1"/>
</dbReference>
<evidence type="ECO:0000259" key="5">
    <source>
        <dbReference type="PROSITE" id="PS51829"/>
    </source>
</evidence>
<sequence length="886" mass="95428">MKKKILFLVLFCLSFFAQAQDKVFWKPISKASISSRSLSKDERQNEGVYELDTQTFKSTLASVKEKMYENSTEEISLPNAVGKMERFLIWESSNFDPILQARFPTIQSFSGKGITDPSATVYFSTSDKGIQTMVLRNNGKPAEFMEPIKGETQKYVLYRSDKKAKGDLPLSCSTDEKDLTSSLLSKTAKTKISGRIFRTMRLALSCTSEYTTYHGGTVEGALAAMNATMTRVNGVFNRDLALKLVIIADNDKVIFTNAATDPYSAVVGGKAPSEWGLELEKTLTSNLLGASKYDIGHLFGASGGGGNAGCIGCVCDSDKARAYTSPSNNKPEGDTFDIDFVVHEFGHQLGATHTFSYDIEDTGTNVEPGSGSTIMGYAGITDYDVQSNSDDYFAFVSINQIQQNLAPKTCPVATAVTTALFGVNAGPDYTIPKSTPFVLKGSTTGTTTSSFTYVWEQNDSAETTSGGNSLAIADKADGPLFRSFLPTSSLTRYFPSYDNVLLNKLTSPWESLSSIGRTLTFVFTARDNAAMGSGQTASDEMLVNVNATAGPFEVTSQAIADLSWTQGATQTITWNVNGANLLSGAANVNIKLSIDGGLTFPITLIANTPNDGSQSIVVPEVTALNCRILVEPTNSIFYAMNPTPFAIGYAVVSACDTYAFAAPITIPDGVSSYTTRQIVVPADLGSITDVDVEVALSHTYMSDVELEIVSPQNTTVRLLQRVCGGSDVALTLKIDDLGDALQCANSAFQIIKPGDLLSSFNAQNPAGTWVLRVRDAYDSDSGIISSASLKICTQKATLGTEELGIADFKLFPNPSNGNFKVEFSSVSNLPIMVSVVDVLGRSVYQKQYEKTTNFSEVIDLKKIMAGVYLVTVEDGERKEVKKIVVQ</sequence>
<reference evidence="6 7" key="1">
    <citation type="submission" date="2024-03" db="EMBL/GenBank/DDBJ databases">
        <title>Two novel species of the genus Flavobacterium exhibiting potentially degradation of complex polysaccharides.</title>
        <authorList>
            <person name="Lian X."/>
        </authorList>
    </citation>
    <scope>NUCLEOTIDE SEQUENCE [LARGE SCALE GENOMIC DNA]</scope>
    <source>
        <strain evidence="6 7">N6</strain>
    </source>
</reference>
<dbReference type="InterPro" id="IPR008979">
    <property type="entry name" value="Galactose-bd-like_sf"/>
</dbReference>
<protein>
    <submittedName>
        <fullName evidence="6">Reprolysin-like metallopeptidase</fullName>
    </submittedName>
</protein>
<evidence type="ECO:0000256" key="3">
    <source>
        <dbReference type="ARBA" id="ARBA00022801"/>
    </source>
</evidence>
<dbReference type="SUPFAM" id="SSF49785">
    <property type="entry name" value="Galactose-binding domain-like"/>
    <property type="match status" value="1"/>
</dbReference>
<keyword evidence="1" id="KW-0645">Protease</keyword>
<comment type="caution">
    <text evidence="6">The sequence shown here is derived from an EMBL/GenBank/DDBJ whole genome shotgun (WGS) entry which is preliminary data.</text>
</comment>
<dbReference type="Gene3D" id="2.60.120.260">
    <property type="entry name" value="Galactose-binding domain-like"/>
    <property type="match status" value="1"/>
</dbReference>
<dbReference type="PROSITE" id="PS51829">
    <property type="entry name" value="P_HOMO_B"/>
    <property type="match status" value="1"/>
</dbReference>